<gene>
    <name evidence="2" type="ORF">Golob_024111</name>
</gene>
<dbReference type="EMBL" id="JABEZX010351237">
    <property type="protein sequence ID" value="MBA0576774.1"/>
    <property type="molecule type" value="Genomic_DNA"/>
</dbReference>
<evidence type="ECO:0000256" key="1">
    <source>
        <dbReference type="SAM" id="MobiDB-lite"/>
    </source>
</evidence>
<dbReference type="AlphaFoldDB" id="A0A7J8NIV7"/>
<proteinExistence type="predicted"/>
<evidence type="ECO:0000313" key="2">
    <source>
        <dbReference type="EMBL" id="MBA0576774.1"/>
    </source>
</evidence>
<feature type="compositionally biased region" description="Polar residues" evidence="1">
    <location>
        <begin position="7"/>
        <end position="20"/>
    </location>
</feature>
<keyword evidence="3" id="KW-1185">Reference proteome</keyword>
<protein>
    <submittedName>
        <fullName evidence="2">Uncharacterized protein</fullName>
    </submittedName>
</protein>
<accession>A0A7J8NIV7</accession>
<dbReference type="Proteomes" id="UP000593572">
    <property type="component" value="Unassembled WGS sequence"/>
</dbReference>
<evidence type="ECO:0000313" key="3">
    <source>
        <dbReference type="Proteomes" id="UP000593572"/>
    </source>
</evidence>
<comment type="caution">
    <text evidence="2">The sequence shown here is derived from an EMBL/GenBank/DDBJ whole genome shotgun (WGS) entry which is preliminary data.</text>
</comment>
<name>A0A7J8NIV7_9ROSI</name>
<organism evidence="2 3">
    <name type="scientific">Gossypium lobatum</name>
    <dbReference type="NCBI Taxonomy" id="34289"/>
    <lineage>
        <taxon>Eukaryota</taxon>
        <taxon>Viridiplantae</taxon>
        <taxon>Streptophyta</taxon>
        <taxon>Embryophyta</taxon>
        <taxon>Tracheophyta</taxon>
        <taxon>Spermatophyta</taxon>
        <taxon>Magnoliopsida</taxon>
        <taxon>eudicotyledons</taxon>
        <taxon>Gunneridae</taxon>
        <taxon>Pentapetalae</taxon>
        <taxon>rosids</taxon>
        <taxon>malvids</taxon>
        <taxon>Malvales</taxon>
        <taxon>Malvaceae</taxon>
        <taxon>Malvoideae</taxon>
        <taxon>Gossypium</taxon>
    </lineage>
</organism>
<sequence length="31" mass="3233">MVGWSQWPGSSPFSITSSGPPMSRPASHEGS</sequence>
<reference evidence="2 3" key="1">
    <citation type="journal article" date="2019" name="Genome Biol. Evol.">
        <title>Insights into the evolution of the New World diploid cottons (Gossypium, subgenus Houzingenia) based on genome sequencing.</title>
        <authorList>
            <person name="Grover C.E."/>
            <person name="Arick M.A. 2nd"/>
            <person name="Thrash A."/>
            <person name="Conover J.L."/>
            <person name="Sanders W.S."/>
            <person name="Peterson D.G."/>
            <person name="Frelichowski J.E."/>
            <person name="Scheffler J.A."/>
            <person name="Scheffler B.E."/>
            <person name="Wendel J.F."/>
        </authorList>
    </citation>
    <scope>NUCLEOTIDE SEQUENCE [LARGE SCALE GENOMIC DNA]</scope>
    <source>
        <strain evidence="2">157</strain>
        <tissue evidence="2">Leaf</tissue>
    </source>
</reference>
<feature type="region of interest" description="Disordered" evidence="1">
    <location>
        <begin position="1"/>
        <end position="31"/>
    </location>
</feature>